<keyword evidence="10" id="KW-1185">Reference proteome</keyword>
<keyword evidence="5 7" id="KW-0234">DNA repair</keyword>
<gene>
    <name evidence="7 9" type="primary">recO</name>
    <name evidence="9" type="ORF">D6B99_04270</name>
</gene>
<comment type="function">
    <text evidence="7">Involved in DNA repair and RecF pathway recombination.</text>
</comment>
<evidence type="ECO:0000256" key="1">
    <source>
        <dbReference type="ARBA" id="ARBA00007452"/>
    </source>
</evidence>
<reference evidence="9 10" key="1">
    <citation type="submission" date="2018-09" db="EMBL/GenBank/DDBJ databases">
        <title>Arachidicoccus sp. nov., a bacterium isolated from soil.</title>
        <authorList>
            <person name="Weon H.-Y."/>
            <person name="Kwon S.-W."/>
            <person name="Lee S.A."/>
        </authorList>
    </citation>
    <scope>NUCLEOTIDE SEQUENCE [LARGE SCALE GENOMIC DNA]</scope>
    <source>
        <strain evidence="9 10">KIS59-12</strain>
    </source>
</reference>
<dbReference type="Pfam" id="PF11967">
    <property type="entry name" value="RecO_N"/>
    <property type="match status" value="1"/>
</dbReference>
<dbReference type="Pfam" id="PF02565">
    <property type="entry name" value="RecO_C"/>
    <property type="match status" value="1"/>
</dbReference>
<dbReference type="InterPro" id="IPR042242">
    <property type="entry name" value="RecO_C"/>
</dbReference>
<dbReference type="InterPro" id="IPR012340">
    <property type="entry name" value="NA-bd_OB-fold"/>
</dbReference>
<dbReference type="KEGG" id="ark:D6B99_04270"/>
<dbReference type="SUPFAM" id="SSF50249">
    <property type="entry name" value="Nucleic acid-binding proteins"/>
    <property type="match status" value="1"/>
</dbReference>
<dbReference type="NCBIfam" id="TIGR00613">
    <property type="entry name" value="reco"/>
    <property type="match status" value="1"/>
</dbReference>
<evidence type="ECO:0000256" key="5">
    <source>
        <dbReference type="ARBA" id="ARBA00023204"/>
    </source>
</evidence>
<dbReference type="InterPro" id="IPR022572">
    <property type="entry name" value="DNA_rep/recomb_RecO_N"/>
</dbReference>
<evidence type="ECO:0000256" key="2">
    <source>
        <dbReference type="ARBA" id="ARBA00021310"/>
    </source>
</evidence>
<keyword evidence="4 7" id="KW-0233">DNA recombination</keyword>
<evidence type="ECO:0000256" key="7">
    <source>
        <dbReference type="HAMAP-Rule" id="MF_00201"/>
    </source>
</evidence>
<evidence type="ECO:0000313" key="10">
    <source>
        <dbReference type="Proteomes" id="UP000266118"/>
    </source>
</evidence>
<dbReference type="EMBL" id="CP032489">
    <property type="protein sequence ID" value="AYD46898.1"/>
    <property type="molecule type" value="Genomic_DNA"/>
</dbReference>
<dbReference type="AlphaFoldDB" id="A0A386HLW8"/>
<keyword evidence="3 7" id="KW-0227">DNA damage</keyword>
<evidence type="ECO:0000313" key="9">
    <source>
        <dbReference type="EMBL" id="AYD46898.1"/>
    </source>
</evidence>
<feature type="domain" description="DNA replication/recombination mediator RecO N-terminal" evidence="8">
    <location>
        <begin position="1"/>
        <end position="81"/>
    </location>
</feature>
<name>A0A386HLW8_9BACT</name>
<dbReference type="PANTHER" id="PTHR33991">
    <property type="entry name" value="DNA REPAIR PROTEIN RECO"/>
    <property type="match status" value="1"/>
</dbReference>
<dbReference type="GO" id="GO:0006310">
    <property type="term" value="P:DNA recombination"/>
    <property type="evidence" value="ECO:0007669"/>
    <property type="project" value="UniProtKB-UniRule"/>
</dbReference>
<dbReference type="GO" id="GO:0043590">
    <property type="term" value="C:bacterial nucleoid"/>
    <property type="evidence" value="ECO:0007669"/>
    <property type="project" value="TreeGrafter"/>
</dbReference>
<evidence type="ECO:0000256" key="6">
    <source>
        <dbReference type="ARBA" id="ARBA00033409"/>
    </source>
</evidence>
<dbReference type="RefSeq" id="WP_119985441.1">
    <property type="nucleotide sequence ID" value="NZ_CP032489.1"/>
</dbReference>
<organism evidence="9 10">
    <name type="scientific">Arachidicoccus soli</name>
    <dbReference type="NCBI Taxonomy" id="2341117"/>
    <lineage>
        <taxon>Bacteria</taxon>
        <taxon>Pseudomonadati</taxon>
        <taxon>Bacteroidota</taxon>
        <taxon>Chitinophagia</taxon>
        <taxon>Chitinophagales</taxon>
        <taxon>Chitinophagaceae</taxon>
        <taxon>Arachidicoccus</taxon>
    </lineage>
</organism>
<accession>A0A386HLW8</accession>
<dbReference type="HAMAP" id="MF_00201">
    <property type="entry name" value="RecO"/>
    <property type="match status" value="1"/>
</dbReference>
<dbReference type="PANTHER" id="PTHR33991:SF1">
    <property type="entry name" value="DNA REPAIR PROTEIN RECO"/>
    <property type="match status" value="1"/>
</dbReference>
<dbReference type="InterPro" id="IPR003717">
    <property type="entry name" value="RecO"/>
</dbReference>
<dbReference type="Gene3D" id="2.40.50.140">
    <property type="entry name" value="Nucleic acid-binding proteins"/>
    <property type="match status" value="1"/>
</dbReference>
<dbReference type="InterPro" id="IPR037278">
    <property type="entry name" value="ARFGAP/RecO"/>
</dbReference>
<comment type="similarity">
    <text evidence="1 7">Belongs to the RecO family.</text>
</comment>
<dbReference type="Proteomes" id="UP000266118">
    <property type="component" value="Chromosome"/>
</dbReference>
<sequence>MTHKVKGIVLRAIKYGETSIIAKVYTDLFGMQSYLIKGVRKATKSSSSKINYFLPGSILEMEVYHNPLKSLQFLKEFEWAYLYKNLFFDVVKNAIAMYMIEMIAQAINEEENNPELFSFFENTFIQTDTEDINQVANYPLTFTLHLAKYLGFQIHGNYNTKTPYLDLQEGVFTTEKPHHSYILEGSLAEITSLLKNLPGIRAPENLPFNRNIRRELLKYYQQFFSLHLEHMKEIKSYHILQTVLE</sequence>
<evidence type="ECO:0000259" key="8">
    <source>
        <dbReference type="Pfam" id="PF11967"/>
    </source>
</evidence>
<dbReference type="SUPFAM" id="SSF57863">
    <property type="entry name" value="ArfGap/RecO-like zinc finger"/>
    <property type="match status" value="1"/>
</dbReference>
<evidence type="ECO:0000256" key="3">
    <source>
        <dbReference type="ARBA" id="ARBA00022763"/>
    </source>
</evidence>
<evidence type="ECO:0000256" key="4">
    <source>
        <dbReference type="ARBA" id="ARBA00023172"/>
    </source>
</evidence>
<protein>
    <recommendedName>
        <fullName evidence="2 7">DNA repair protein RecO</fullName>
    </recommendedName>
    <alternativeName>
        <fullName evidence="6 7">Recombination protein O</fullName>
    </alternativeName>
</protein>
<dbReference type="GO" id="GO:0006302">
    <property type="term" value="P:double-strand break repair"/>
    <property type="evidence" value="ECO:0007669"/>
    <property type="project" value="TreeGrafter"/>
</dbReference>
<proteinExistence type="inferred from homology"/>
<dbReference type="Gene3D" id="1.20.1440.120">
    <property type="entry name" value="Recombination protein O, C-terminal domain"/>
    <property type="match status" value="1"/>
</dbReference>
<dbReference type="OrthoDB" id="9789152at2"/>